<accession>A0A1H7PWJ9</accession>
<dbReference type="GO" id="GO:0008770">
    <property type="term" value="F:[acyl-carrier-protein] phosphodiesterase activity"/>
    <property type="evidence" value="ECO:0007669"/>
    <property type="project" value="InterPro"/>
</dbReference>
<sequence length="228" mass="27059">MNFLSHFYFERKANDAQRTLGSVLPDLLRNMDRDIRVFPEKEPEKYLKDEKLAKIYKGWIRHIETDRIFHNSVFFIDKTQQLKAHLMPVVANTQVRGSFLSHIALELLLDRQLLKDSWLHEDDFYNQLSQIDKESLKLFLNLTGIEDPSSFIIFFNSFITDKYLGSYRNMTQVAYALDQICRRFWPKGLGEHKKTQLTEALNDYEIELAHNYKSIFNEISDYLTKKHA</sequence>
<dbReference type="EMBL" id="FOAF01000002">
    <property type="protein sequence ID" value="SEL39979.1"/>
    <property type="molecule type" value="Genomic_DNA"/>
</dbReference>
<keyword evidence="2" id="KW-1185">Reference proteome</keyword>
<dbReference type="STRING" id="407022.SAMN05661044_02378"/>
<dbReference type="OrthoDB" id="790170at2"/>
<dbReference type="Pfam" id="PF04336">
    <property type="entry name" value="ACP_PD"/>
    <property type="match status" value="1"/>
</dbReference>
<proteinExistence type="predicted"/>
<evidence type="ECO:0008006" key="3">
    <source>
        <dbReference type="Google" id="ProtNLM"/>
    </source>
</evidence>
<protein>
    <recommendedName>
        <fullName evidence="3">Acyl carrier protein phosphodiesterase</fullName>
    </recommendedName>
</protein>
<evidence type="ECO:0000313" key="2">
    <source>
        <dbReference type="Proteomes" id="UP000199421"/>
    </source>
</evidence>
<dbReference type="GO" id="GO:0006633">
    <property type="term" value="P:fatty acid biosynthetic process"/>
    <property type="evidence" value="ECO:0007669"/>
    <property type="project" value="InterPro"/>
</dbReference>
<dbReference type="InterPro" id="IPR007431">
    <property type="entry name" value="ACP_PD"/>
</dbReference>
<name>A0A1H7PWJ9_OLID1</name>
<dbReference type="RefSeq" id="WP_093324372.1">
    <property type="nucleotide sequence ID" value="NZ_FOAF01000002.1"/>
</dbReference>
<dbReference type="AlphaFoldDB" id="A0A1H7PWJ9"/>
<dbReference type="Proteomes" id="UP000199421">
    <property type="component" value="Unassembled WGS sequence"/>
</dbReference>
<evidence type="ECO:0000313" key="1">
    <source>
        <dbReference type="EMBL" id="SEL39979.1"/>
    </source>
</evidence>
<gene>
    <name evidence="1" type="ORF">SAMN05661044_02378</name>
</gene>
<organism evidence="1 2">
    <name type="scientific">Olivibacter domesticus</name>
    <name type="common">Pseudosphingobacterium domesticum</name>
    <dbReference type="NCBI Taxonomy" id="407022"/>
    <lineage>
        <taxon>Bacteria</taxon>
        <taxon>Pseudomonadati</taxon>
        <taxon>Bacteroidota</taxon>
        <taxon>Sphingobacteriia</taxon>
        <taxon>Sphingobacteriales</taxon>
        <taxon>Sphingobacteriaceae</taxon>
        <taxon>Olivibacter</taxon>
    </lineage>
</organism>
<reference evidence="2" key="1">
    <citation type="submission" date="2016-10" db="EMBL/GenBank/DDBJ databases">
        <authorList>
            <person name="Varghese N."/>
            <person name="Submissions S."/>
        </authorList>
    </citation>
    <scope>NUCLEOTIDE SEQUENCE [LARGE SCALE GENOMIC DNA]</scope>
    <source>
        <strain evidence="2">DSM 18733</strain>
    </source>
</reference>